<feature type="compositionally biased region" description="Low complexity" evidence="1">
    <location>
        <begin position="282"/>
        <end position="291"/>
    </location>
</feature>
<dbReference type="InParanoid" id="Q02CP0"/>
<sequence precursor="true">MHTLTRLSVLSIAAVALLTWPLAAAPNKVPLYQQFLSPASPQEVVSARKVDRVAWVDYAEGKRNAYTAVAPLFAPVRLTNFLKDDGIMMSGIRISDDGSTVVFLRGEGPNRDGWSPNASADPNGPEHAIWAARTSGVGGAWRVVDATNPELAPDGSAILFVKAGQIFRAKVTPVKPASDVDRGEKAFITEWGVQSDPKWSPDGRKIAFVSTRTDHSFIVVYDVATRTVKYMSPSVDFDTMPMWLADSKHLMFVRRPGLPFGLQAQQGTGALGLPNGPALPTSAAATTAATAGRGGGRGGRGTAAPAIQAATTPAAAASATPAAPAVVNNSPGLMRATFKGGYTLAFYKSDVTTGEAQETWHNQPNDTLVANLAGARMAGDFAIFPFVVGGGRGGRGGRGNAPGAAPAAAPENEAPAANQPPADEWDRYYALNVMDASARPVLLTTTDGLIENQTSVAVSADEKTFYYCTNAKDIELRHIWAVPAGGGAPVQVTTGEGVETYPAPLASGKYMATLSASWKMPQSLGMWKLGTAPATQKIVFPTSRPGFPIEEHVKPETVITKAADGLEIHNQIFVPKDLKPGERRPAIVFVHGGPVRQMMPAYHYMQFYHWAYGINQWLANQGYIVMSINYRSGVGYGRSFRTAANTGAAGNSEYQDVVAGGKYLQTRADVDPNRIGIWGLSYGGVLTSQALARNSDIFKVGVDLAGVHLWGSSLDPASVSYKSSTIGAIDGWKSPVLLIQGDDDRNVAFQQMTGLVQLLRQRDVYYELIVFPDDVHESLLHSRWIYTLGRMETFLHKFLSETPVSVSTGQHQ</sequence>
<dbReference type="eggNOG" id="COG0823">
    <property type="taxonomic scope" value="Bacteria"/>
</dbReference>
<feature type="region of interest" description="Disordered" evidence="1">
    <location>
        <begin position="282"/>
        <end position="303"/>
    </location>
</feature>
<dbReference type="PANTHER" id="PTHR11731">
    <property type="entry name" value="PROTEASE FAMILY S9B,C DIPEPTIDYL-PEPTIDASE IV-RELATED"/>
    <property type="match status" value="1"/>
</dbReference>
<feature type="signal peptide" evidence="2">
    <location>
        <begin position="1"/>
        <end position="24"/>
    </location>
</feature>
<dbReference type="Pfam" id="PF00326">
    <property type="entry name" value="Peptidase_S9"/>
    <property type="match status" value="1"/>
</dbReference>
<evidence type="ECO:0000256" key="2">
    <source>
        <dbReference type="SAM" id="SignalP"/>
    </source>
</evidence>
<feature type="compositionally biased region" description="Gly residues" evidence="1">
    <location>
        <begin position="292"/>
        <end position="301"/>
    </location>
</feature>
<dbReference type="ESTHER" id="solue-q02cp0">
    <property type="family name" value="Prolyl_oligopeptidase_S9"/>
</dbReference>
<accession>Q02CP0</accession>
<feature type="chain" id="PRO_5004163540" evidence="2">
    <location>
        <begin position="25"/>
        <end position="812"/>
    </location>
</feature>
<evidence type="ECO:0000256" key="1">
    <source>
        <dbReference type="SAM" id="MobiDB-lite"/>
    </source>
</evidence>
<feature type="region of interest" description="Disordered" evidence="1">
    <location>
        <begin position="394"/>
        <end position="420"/>
    </location>
</feature>
<dbReference type="InterPro" id="IPR011659">
    <property type="entry name" value="WD40"/>
</dbReference>
<dbReference type="InterPro" id="IPR029058">
    <property type="entry name" value="AB_hydrolase_fold"/>
</dbReference>
<dbReference type="GO" id="GO:0008239">
    <property type="term" value="F:dipeptidyl-peptidase activity"/>
    <property type="evidence" value="ECO:0007669"/>
    <property type="project" value="TreeGrafter"/>
</dbReference>
<dbReference type="SUPFAM" id="SSF82171">
    <property type="entry name" value="DPP6 N-terminal domain-like"/>
    <property type="match status" value="1"/>
</dbReference>
<organism evidence="4">
    <name type="scientific">Solibacter usitatus (strain Ellin6076)</name>
    <dbReference type="NCBI Taxonomy" id="234267"/>
    <lineage>
        <taxon>Bacteria</taxon>
        <taxon>Pseudomonadati</taxon>
        <taxon>Acidobacteriota</taxon>
        <taxon>Terriglobia</taxon>
        <taxon>Bryobacterales</taxon>
        <taxon>Solibacteraceae</taxon>
        <taxon>Candidatus Solibacter</taxon>
    </lineage>
</organism>
<reference evidence="4" key="1">
    <citation type="submission" date="2006-10" db="EMBL/GenBank/DDBJ databases">
        <title>Complete sequence of Solibacter usitatus Ellin6076.</title>
        <authorList>
            <consortium name="US DOE Joint Genome Institute"/>
            <person name="Copeland A."/>
            <person name="Lucas S."/>
            <person name="Lapidus A."/>
            <person name="Barry K."/>
            <person name="Detter J.C."/>
            <person name="Glavina del Rio T."/>
            <person name="Hammon N."/>
            <person name="Israni S."/>
            <person name="Dalin E."/>
            <person name="Tice H."/>
            <person name="Pitluck S."/>
            <person name="Thompson L.S."/>
            <person name="Brettin T."/>
            <person name="Bruce D."/>
            <person name="Han C."/>
            <person name="Tapia R."/>
            <person name="Gilna P."/>
            <person name="Schmutz J."/>
            <person name="Larimer F."/>
            <person name="Land M."/>
            <person name="Hauser L."/>
            <person name="Kyrpides N."/>
            <person name="Mikhailova N."/>
            <person name="Janssen P.H."/>
            <person name="Kuske C.R."/>
            <person name="Richardson P."/>
        </authorList>
    </citation>
    <scope>NUCLEOTIDE SEQUENCE</scope>
    <source>
        <strain evidence="4">Ellin6076</strain>
    </source>
</reference>
<dbReference type="GO" id="GO:0008236">
    <property type="term" value="F:serine-type peptidase activity"/>
    <property type="evidence" value="ECO:0007669"/>
    <property type="project" value="InterPro"/>
</dbReference>
<dbReference type="Pfam" id="PF07676">
    <property type="entry name" value="PD40"/>
    <property type="match status" value="1"/>
</dbReference>
<dbReference type="HOGENOM" id="CLU_395743_0_0_0"/>
<dbReference type="PANTHER" id="PTHR11731:SF193">
    <property type="entry name" value="DIPEPTIDYL PEPTIDASE 9"/>
    <property type="match status" value="1"/>
</dbReference>
<dbReference type="EMBL" id="CP000473">
    <property type="protein sequence ID" value="ABJ81176.1"/>
    <property type="molecule type" value="Genomic_DNA"/>
</dbReference>
<dbReference type="SUPFAM" id="SSF53474">
    <property type="entry name" value="alpha/beta-Hydrolases"/>
    <property type="match status" value="1"/>
</dbReference>
<proteinExistence type="predicted"/>
<feature type="domain" description="Peptidase S9 prolyl oligopeptidase catalytic" evidence="3">
    <location>
        <begin position="616"/>
        <end position="799"/>
    </location>
</feature>
<dbReference type="GO" id="GO:0006508">
    <property type="term" value="P:proteolysis"/>
    <property type="evidence" value="ECO:0007669"/>
    <property type="project" value="InterPro"/>
</dbReference>
<dbReference type="AlphaFoldDB" id="Q02CP0"/>
<protein>
    <submittedName>
        <fullName evidence="4">Peptidase S9, prolyl oligopeptidase active site domain protein</fullName>
    </submittedName>
</protein>
<dbReference type="InterPro" id="IPR011042">
    <property type="entry name" value="6-blade_b-propeller_TolB-like"/>
</dbReference>
<gene>
    <name evidence="4" type="ordered locus">Acid_0161</name>
</gene>
<dbReference type="Gene3D" id="2.120.10.30">
    <property type="entry name" value="TolB, C-terminal domain"/>
    <property type="match status" value="2"/>
</dbReference>
<dbReference type="OrthoDB" id="9776685at2"/>
<dbReference type="STRING" id="234267.Acid_0161"/>
<dbReference type="InterPro" id="IPR001375">
    <property type="entry name" value="Peptidase_S9_cat"/>
</dbReference>
<dbReference type="Gene3D" id="3.40.50.1820">
    <property type="entry name" value="alpha/beta hydrolase"/>
    <property type="match status" value="1"/>
</dbReference>
<dbReference type="InterPro" id="IPR050278">
    <property type="entry name" value="Serine_Prot_S9B/DPPIV"/>
</dbReference>
<name>Q02CP0_SOLUE</name>
<feature type="compositionally biased region" description="Low complexity" evidence="1">
    <location>
        <begin position="401"/>
        <end position="420"/>
    </location>
</feature>
<dbReference type="KEGG" id="sus:Acid_0161"/>
<dbReference type="eggNOG" id="COG1506">
    <property type="taxonomic scope" value="Bacteria"/>
</dbReference>
<evidence type="ECO:0000259" key="3">
    <source>
        <dbReference type="Pfam" id="PF00326"/>
    </source>
</evidence>
<evidence type="ECO:0000313" key="4">
    <source>
        <dbReference type="EMBL" id="ABJ81176.1"/>
    </source>
</evidence>
<keyword evidence="2" id="KW-0732">Signal</keyword>